<accession>M0PRK2</accession>
<dbReference type="InterPro" id="IPR000485">
    <property type="entry name" value="AsnC-type_HTH_dom"/>
</dbReference>
<sequence>MRASLRRGHNCLSVAHDTAGFPDASRPAARFGRLRFGHLRFDRPLFGRSPPGRLLPAPAERPTMRTLDETDREIIRLLLADARRPYSDIAERVDLSAPAVSDRVDRLREIGVIEGFTLRIDGDALSDGLSVFATLSVAPADAERVHQAVAGHERVEHAFLTADGEVTVVARVEEETARDLVDDAVGLEAVDELSVRPLDAHEWSPAVGDADLAVECVECGNTVTAEGESARIDGTLYHFCCGSCRENFEQRFERIEEGA</sequence>
<dbReference type="Pfam" id="PF13412">
    <property type="entry name" value="HTH_24"/>
    <property type="match status" value="1"/>
</dbReference>
<dbReference type="InterPro" id="IPR056526">
    <property type="entry name" value="TRASH_HVO_1752"/>
</dbReference>
<dbReference type="PANTHER" id="PTHR43413">
    <property type="entry name" value="TRANSCRIPTIONAL REGULATOR, ASNC FAMILY"/>
    <property type="match status" value="1"/>
</dbReference>
<dbReference type="GO" id="GO:0043565">
    <property type="term" value="F:sequence-specific DNA binding"/>
    <property type="evidence" value="ECO:0007669"/>
    <property type="project" value="InterPro"/>
</dbReference>
<proteinExistence type="predicted"/>
<protein>
    <submittedName>
        <fullName evidence="5">Transcriptional regulator</fullName>
    </submittedName>
</protein>
<evidence type="ECO:0000256" key="1">
    <source>
        <dbReference type="ARBA" id="ARBA00023015"/>
    </source>
</evidence>
<dbReference type="PANTHER" id="PTHR43413:SF4">
    <property type="entry name" value="HTH-TYPE TRANSCRIPTIONAL REGULATOR LYSM"/>
    <property type="match status" value="1"/>
</dbReference>
<gene>
    <name evidence="5" type="ORF">C462_06735</name>
</gene>
<dbReference type="Pfam" id="PF24273">
    <property type="entry name" value="TRASH_HVO_1752_C"/>
    <property type="match status" value="1"/>
</dbReference>
<dbReference type="Proteomes" id="UP000011528">
    <property type="component" value="Unassembled WGS sequence"/>
</dbReference>
<dbReference type="PRINTS" id="PR00033">
    <property type="entry name" value="HTHASNC"/>
</dbReference>
<dbReference type="SUPFAM" id="SSF46785">
    <property type="entry name" value="Winged helix' DNA-binding domain"/>
    <property type="match status" value="1"/>
</dbReference>
<keyword evidence="2" id="KW-0238">DNA-binding</keyword>
<evidence type="ECO:0000313" key="5">
    <source>
        <dbReference type="EMBL" id="EMA71470.1"/>
    </source>
</evidence>
<feature type="domain" description="HTH asnC-type" evidence="4">
    <location>
        <begin position="67"/>
        <end position="130"/>
    </location>
</feature>
<keyword evidence="3" id="KW-0804">Transcription</keyword>
<dbReference type="CDD" id="cd00090">
    <property type="entry name" value="HTH_ARSR"/>
    <property type="match status" value="1"/>
</dbReference>
<dbReference type="InterPro" id="IPR011017">
    <property type="entry name" value="TRASH_dom"/>
</dbReference>
<evidence type="ECO:0000313" key="6">
    <source>
        <dbReference type="Proteomes" id="UP000011528"/>
    </source>
</evidence>
<dbReference type="PATRIC" id="fig|1230455.3.peg.1288"/>
<dbReference type="SMART" id="SM00344">
    <property type="entry name" value="HTH_ASNC"/>
    <property type="match status" value="1"/>
</dbReference>
<dbReference type="SMART" id="SM00746">
    <property type="entry name" value="TRASH"/>
    <property type="match status" value="1"/>
</dbReference>
<dbReference type="InterPro" id="IPR019888">
    <property type="entry name" value="Tscrpt_reg_AsnC-like"/>
</dbReference>
<dbReference type="PROSITE" id="PS50956">
    <property type="entry name" value="HTH_ASNC_2"/>
    <property type="match status" value="1"/>
</dbReference>
<dbReference type="InterPro" id="IPR050684">
    <property type="entry name" value="HTH-Siroheme_Decarb"/>
</dbReference>
<evidence type="ECO:0000256" key="3">
    <source>
        <dbReference type="ARBA" id="ARBA00023163"/>
    </source>
</evidence>
<keyword evidence="1" id="KW-0805">Transcription regulation</keyword>
<comment type="caution">
    <text evidence="5">The sequence shown here is derived from an EMBL/GenBank/DDBJ whole genome shotgun (WGS) entry which is preliminary data.</text>
</comment>
<organism evidence="5 6">
    <name type="scientific">Halorubrum distributum JCM 13916</name>
    <dbReference type="NCBI Taxonomy" id="1230455"/>
    <lineage>
        <taxon>Archaea</taxon>
        <taxon>Methanobacteriati</taxon>
        <taxon>Methanobacteriota</taxon>
        <taxon>Stenosarchaea group</taxon>
        <taxon>Halobacteria</taxon>
        <taxon>Halobacteriales</taxon>
        <taxon>Haloferacaceae</taxon>
        <taxon>Halorubrum</taxon>
        <taxon>Halorubrum distributum group</taxon>
    </lineage>
</organism>
<dbReference type="InterPro" id="IPR036390">
    <property type="entry name" value="WH_DNA-bd_sf"/>
</dbReference>
<evidence type="ECO:0000259" key="4">
    <source>
        <dbReference type="PROSITE" id="PS50956"/>
    </source>
</evidence>
<dbReference type="InterPro" id="IPR011991">
    <property type="entry name" value="ArsR-like_HTH"/>
</dbReference>
<reference evidence="5 6" key="1">
    <citation type="journal article" date="2014" name="PLoS Genet.">
        <title>Phylogenetically driven sequencing of extremely halophilic archaea reveals strategies for static and dynamic osmo-response.</title>
        <authorList>
            <person name="Becker E.A."/>
            <person name="Seitzer P.M."/>
            <person name="Tritt A."/>
            <person name="Larsen D."/>
            <person name="Krusor M."/>
            <person name="Yao A.I."/>
            <person name="Wu D."/>
            <person name="Madern D."/>
            <person name="Eisen J.A."/>
            <person name="Darling A.E."/>
            <person name="Facciotti M.T."/>
        </authorList>
    </citation>
    <scope>NUCLEOTIDE SEQUENCE [LARGE SCALE GENOMIC DNA]</scope>
    <source>
        <strain evidence="5 6">JCM 13916</strain>
    </source>
</reference>
<dbReference type="STRING" id="1230455.C462_06735"/>
<dbReference type="EMBL" id="AOJJ01000052">
    <property type="protein sequence ID" value="EMA71470.1"/>
    <property type="molecule type" value="Genomic_DNA"/>
</dbReference>
<dbReference type="Gene3D" id="1.10.10.10">
    <property type="entry name" value="Winged helix-like DNA-binding domain superfamily/Winged helix DNA-binding domain"/>
    <property type="match status" value="1"/>
</dbReference>
<name>M0PRK2_9EURY</name>
<evidence type="ECO:0000256" key="2">
    <source>
        <dbReference type="ARBA" id="ARBA00023125"/>
    </source>
</evidence>
<dbReference type="InterPro" id="IPR036388">
    <property type="entry name" value="WH-like_DNA-bd_sf"/>
</dbReference>
<dbReference type="AlphaFoldDB" id="M0PRK2"/>